<evidence type="ECO:0000313" key="2">
    <source>
        <dbReference type="EMBL" id="CAL8117730.1"/>
    </source>
</evidence>
<keyword evidence="3" id="KW-1185">Reference proteome</keyword>
<proteinExistence type="predicted"/>
<dbReference type="EMBL" id="CAXLJM020000055">
    <property type="protein sequence ID" value="CAL8117730.1"/>
    <property type="molecule type" value="Genomic_DNA"/>
</dbReference>
<feature type="compositionally biased region" description="Low complexity" evidence="1">
    <location>
        <begin position="12"/>
        <end position="22"/>
    </location>
</feature>
<name>A0ABP1R2C7_9HEXA</name>
<dbReference type="Proteomes" id="UP001642540">
    <property type="component" value="Unassembled WGS sequence"/>
</dbReference>
<evidence type="ECO:0000256" key="1">
    <source>
        <dbReference type="SAM" id="MobiDB-lite"/>
    </source>
</evidence>
<sequence>MEGDKVKKKNTKSASETSTSKKLTAKKVESVISKHVSEISADKLKQLVCKLNQAEFNKGSKKLTLPKTIRHLLQLESYSDKPDNLFEKVISQTKKTALKRVMNNQVLTEADQIILNEYLHAFKNSYLHYASLRQQLLSRETQSEDYGEQWRNSEEEDPRLEGMLRANWAKTTECAEALEKNLKKSSKILHEFSENLLSHLKANWMQPPNITLETANDKQILVVRKSVMVLSDIIPDVEAKLLSIHNLKAVHFVAKDVVYIDCNLDNSTWHGMNVLVFSKKIEGIWSNDQFFWDVSGLPGNDAFPPRAPDGTVNSADGGDGDNGKPGEDGGQILLIAEEFNELYNVVFRSKGGRGGSAQDGGNGMNGTDGIDGAEITTNMLNEDFPSPAYSSKATYSANKRTLLKSLRQKYGASFSTALTRGIDLETGETIGVNVTNNYHLKGTLKNMIAFQIGFHHRALSSRQSYLLMKGVPGTKGTVGGMGGQGGIKGFGAKSGSFIAIHFDGSAYLRQQSCKVELGDGEDGPDGNDGLNGSHGQHGKNGSDIGYIHSEEWHNPLVTVGENCQLKRFAVQPKSFCVWCEYSNGYITVVNSTGVSQRQVAPENEINNYFITRNIKTRTSTQGQDSSSTPNRSSKIDEKYAFENYKKHVEQSDLDVVLGKSMSEWWINALELQAD</sequence>
<feature type="region of interest" description="Disordered" evidence="1">
    <location>
        <begin position="301"/>
        <end position="329"/>
    </location>
</feature>
<organism evidence="2 3">
    <name type="scientific">Orchesella dallaii</name>
    <dbReference type="NCBI Taxonomy" id="48710"/>
    <lineage>
        <taxon>Eukaryota</taxon>
        <taxon>Metazoa</taxon>
        <taxon>Ecdysozoa</taxon>
        <taxon>Arthropoda</taxon>
        <taxon>Hexapoda</taxon>
        <taxon>Collembola</taxon>
        <taxon>Entomobryomorpha</taxon>
        <taxon>Entomobryoidea</taxon>
        <taxon>Orchesellidae</taxon>
        <taxon>Orchesellinae</taxon>
        <taxon>Orchesella</taxon>
    </lineage>
</organism>
<feature type="compositionally biased region" description="Basic residues" evidence="1">
    <location>
        <begin position="1"/>
        <end position="11"/>
    </location>
</feature>
<feature type="region of interest" description="Disordered" evidence="1">
    <location>
        <begin position="517"/>
        <end position="544"/>
    </location>
</feature>
<protein>
    <submittedName>
        <fullName evidence="2">Uncharacterized protein</fullName>
    </submittedName>
</protein>
<gene>
    <name evidence="2" type="ORF">ODALV1_LOCUS17829</name>
</gene>
<accession>A0ABP1R2C7</accession>
<comment type="caution">
    <text evidence="2">The sequence shown here is derived from an EMBL/GenBank/DDBJ whole genome shotgun (WGS) entry which is preliminary data.</text>
</comment>
<feature type="region of interest" description="Disordered" evidence="1">
    <location>
        <begin position="1"/>
        <end position="23"/>
    </location>
</feature>
<reference evidence="2 3" key="1">
    <citation type="submission" date="2024-08" db="EMBL/GenBank/DDBJ databases">
        <authorList>
            <person name="Cucini C."/>
            <person name="Frati F."/>
        </authorList>
    </citation>
    <scope>NUCLEOTIDE SEQUENCE [LARGE SCALE GENOMIC DNA]</scope>
</reference>
<evidence type="ECO:0000313" key="3">
    <source>
        <dbReference type="Proteomes" id="UP001642540"/>
    </source>
</evidence>